<evidence type="ECO:0000313" key="2">
    <source>
        <dbReference type="EMBL" id="GER58122.1"/>
    </source>
</evidence>
<protein>
    <recommendedName>
        <fullName evidence="4">Lipoprotein</fullName>
    </recommendedName>
</protein>
<accession>A0A5J4IV73</accession>
<feature type="chain" id="PRO_5023858726" description="Lipoprotein" evidence="1">
    <location>
        <begin position="19"/>
        <end position="134"/>
    </location>
</feature>
<dbReference type="RefSeq" id="WP_151672215.1">
    <property type="nucleotide sequence ID" value="NZ_BKCG01000001.1"/>
</dbReference>
<name>A0A5J4IV73_9FLAO</name>
<feature type="signal peptide" evidence="1">
    <location>
        <begin position="1"/>
        <end position="18"/>
    </location>
</feature>
<keyword evidence="1" id="KW-0732">Signal</keyword>
<evidence type="ECO:0008006" key="4">
    <source>
        <dbReference type="Google" id="ProtNLM"/>
    </source>
</evidence>
<sequence>MKNIFLALIAILAFTACSSDDDSSNNIPTPDSINQTEWKHEESNRGYYIYFSVGNDMRISHPFYDVGSEEFHNEDIFGDFTYDKPNVTLNFYGQCSNSGFVFSSCNVTGTINGTTLTINDNGTDYTFENMYPNE</sequence>
<evidence type="ECO:0000256" key="1">
    <source>
        <dbReference type="SAM" id="SignalP"/>
    </source>
</evidence>
<evidence type="ECO:0000313" key="3">
    <source>
        <dbReference type="Proteomes" id="UP000326509"/>
    </source>
</evidence>
<dbReference type="EMBL" id="BKCG01000001">
    <property type="protein sequence ID" value="GER58122.1"/>
    <property type="molecule type" value="Genomic_DNA"/>
</dbReference>
<dbReference type="OrthoDB" id="9992590at2"/>
<dbReference type="Proteomes" id="UP000326509">
    <property type="component" value="Unassembled WGS sequence"/>
</dbReference>
<gene>
    <name evidence="2" type="ORF">ULMA_02300</name>
</gene>
<dbReference type="AlphaFoldDB" id="A0A5J4IV73"/>
<dbReference type="PROSITE" id="PS51257">
    <property type="entry name" value="PROKAR_LIPOPROTEIN"/>
    <property type="match status" value="1"/>
</dbReference>
<reference evidence="2 3" key="1">
    <citation type="submission" date="2019-08" db="EMBL/GenBank/DDBJ databases">
        <title>Draft genome sequence of Ulvibacter marinus type strain NBRC 109484.</title>
        <authorList>
            <person name="Kawano K."/>
            <person name="Ushijima N."/>
            <person name="Kihara M."/>
            <person name="Itoh H."/>
        </authorList>
    </citation>
    <scope>NUCLEOTIDE SEQUENCE [LARGE SCALE GENOMIC DNA]</scope>
    <source>
        <strain evidence="2 3">NBRC 109484</strain>
    </source>
</reference>
<organism evidence="2 3">
    <name type="scientific">Patiriisocius marinus</name>
    <dbReference type="NCBI Taxonomy" id="1397112"/>
    <lineage>
        <taxon>Bacteria</taxon>
        <taxon>Pseudomonadati</taxon>
        <taxon>Bacteroidota</taxon>
        <taxon>Flavobacteriia</taxon>
        <taxon>Flavobacteriales</taxon>
        <taxon>Flavobacteriaceae</taxon>
        <taxon>Patiriisocius</taxon>
    </lineage>
</organism>
<proteinExistence type="predicted"/>
<keyword evidence="3" id="KW-1185">Reference proteome</keyword>
<comment type="caution">
    <text evidence="2">The sequence shown here is derived from an EMBL/GenBank/DDBJ whole genome shotgun (WGS) entry which is preliminary data.</text>
</comment>